<reference evidence="3 4" key="1">
    <citation type="submission" date="2019-07" db="EMBL/GenBank/DDBJ databases">
        <title>De Novo Assembly of kiwifruit Actinidia rufa.</title>
        <authorList>
            <person name="Sugita-Konishi S."/>
            <person name="Sato K."/>
            <person name="Mori E."/>
            <person name="Abe Y."/>
            <person name="Kisaki G."/>
            <person name="Hamano K."/>
            <person name="Suezawa K."/>
            <person name="Otani M."/>
            <person name="Fukuda T."/>
            <person name="Manabe T."/>
            <person name="Gomi K."/>
            <person name="Tabuchi M."/>
            <person name="Akimitsu K."/>
            <person name="Kataoka I."/>
        </authorList>
    </citation>
    <scope>NUCLEOTIDE SEQUENCE [LARGE SCALE GENOMIC DNA]</scope>
    <source>
        <strain evidence="4">cv. Fuchu</strain>
    </source>
</reference>
<feature type="domain" description="Retroviral polymerase SH3-like" evidence="2">
    <location>
        <begin position="227"/>
        <end position="282"/>
    </location>
</feature>
<proteinExistence type="predicted"/>
<evidence type="ECO:0000259" key="2">
    <source>
        <dbReference type="Pfam" id="PF25597"/>
    </source>
</evidence>
<protein>
    <recommendedName>
        <fullName evidence="2">Retroviral polymerase SH3-like domain-containing protein</fullName>
    </recommendedName>
</protein>
<evidence type="ECO:0000256" key="1">
    <source>
        <dbReference type="SAM" id="MobiDB-lite"/>
    </source>
</evidence>
<dbReference type="InterPro" id="IPR057670">
    <property type="entry name" value="SH3_retrovirus"/>
</dbReference>
<accession>A0A7J0E2Z2</accession>
<keyword evidence="4" id="KW-1185">Reference proteome</keyword>
<dbReference type="OrthoDB" id="1750639at2759"/>
<sequence>MAVGPHKSSTASQPPCAAAHIQPVQRSPDRTVQAQQSCAAAIPHSLATIPRSPVQHSLVQPLSCAVQLLSRTVPAQPQSSATQSLCSHYLTPSSLCHATQSSVVQPHIPAQLTQPSISATAQCNLWPVQCNLRSAVQRAFLRALYFALGLAPSSSFSSPMAAIATGSPTVLHVRGMGVPKYFLHMVVLTATYIINRTPSQILHGKAPLNILQPTSTLFPILPRVFGCTCFVQVRSPIHTKLDDKAVCCVFLGYFSMSKGYRRHDPVTCHMYHPLDVTLLETVPLFSGSPSSLSPASKLIVEEDSAPPRSLPMLEYPPLSPSGSLLSSVTTDPSQNYPHCLHAPVPLPSSSPDSEDDASGIVEVKHGLRRLFYKSGIQLGLSCFTNADYLGSKSDRRSTSGFCTFHVVISEKIRSKQWTLSLLPKLSVVPCHGSGHK</sequence>
<organism evidence="3 4">
    <name type="scientific">Actinidia rufa</name>
    <dbReference type="NCBI Taxonomy" id="165716"/>
    <lineage>
        <taxon>Eukaryota</taxon>
        <taxon>Viridiplantae</taxon>
        <taxon>Streptophyta</taxon>
        <taxon>Embryophyta</taxon>
        <taxon>Tracheophyta</taxon>
        <taxon>Spermatophyta</taxon>
        <taxon>Magnoliopsida</taxon>
        <taxon>eudicotyledons</taxon>
        <taxon>Gunneridae</taxon>
        <taxon>Pentapetalae</taxon>
        <taxon>asterids</taxon>
        <taxon>Ericales</taxon>
        <taxon>Actinidiaceae</taxon>
        <taxon>Actinidia</taxon>
    </lineage>
</organism>
<name>A0A7J0E2Z2_9ERIC</name>
<dbReference type="Pfam" id="PF25597">
    <property type="entry name" value="SH3_retrovirus"/>
    <property type="match status" value="1"/>
</dbReference>
<evidence type="ECO:0000313" key="4">
    <source>
        <dbReference type="Proteomes" id="UP000585474"/>
    </source>
</evidence>
<evidence type="ECO:0000313" key="3">
    <source>
        <dbReference type="EMBL" id="GFY80815.1"/>
    </source>
</evidence>
<gene>
    <name evidence="3" type="ORF">Acr_01g0006240</name>
</gene>
<comment type="caution">
    <text evidence="3">The sequence shown here is derived from an EMBL/GenBank/DDBJ whole genome shotgun (WGS) entry which is preliminary data.</text>
</comment>
<dbReference type="Proteomes" id="UP000585474">
    <property type="component" value="Unassembled WGS sequence"/>
</dbReference>
<feature type="region of interest" description="Disordered" evidence="1">
    <location>
        <begin position="1"/>
        <end position="30"/>
    </location>
</feature>
<dbReference type="EMBL" id="BJWL01000001">
    <property type="protein sequence ID" value="GFY80815.1"/>
    <property type="molecule type" value="Genomic_DNA"/>
</dbReference>
<dbReference type="AlphaFoldDB" id="A0A7J0E2Z2"/>